<comment type="caution">
    <text evidence="3">The sequence shown here is derived from an EMBL/GenBank/DDBJ whole genome shotgun (WGS) entry which is preliminary data.</text>
</comment>
<keyword evidence="1" id="KW-1133">Transmembrane helix</keyword>
<proteinExistence type="predicted"/>
<evidence type="ECO:0000313" key="3">
    <source>
        <dbReference type="EMBL" id="MBM7633510.1"/>
    </source>
</evidence>
<accession>A0ABS2PDL8</accession>
<keyword evidence="4" id="KW-1185">Reference proteome</keyword>
<keyword evidence="1" id="KW-0472">Membrane</keyword>
<name>A0ABS2PDL8_9BACL</name>
<dbReference type="Pfam" id="PF09577">
    <property type="entry name" value="Spore_YpjB"/>
    <property type="match status" value="1"/>
</dbReference>
<feature type="transmembrane region" description="Helical" evidence="1">
    <location>
        <begin position="230"/>
        <end position="250"/>
    </location>
</feature>
<feature type="signal peptide" evidence="2">
    <location>
        <begin position="1"/>
        <end position="23"/>
    </location>
</feature>
<dbReference type="Proteomes" id="UP000741863">
    <property type="component" value="Unassembled WGS sequence"/>
</dbReference>
<evidence type="ECO:0000256" key="1">
    <source>
        <dbReference type="SAM" id="Phobius"/>
    </source>
</evidence>
<gene>
    <name evidence="3" type="ORF">JOD17_002604</name>
</gene>
<reference evidence="3 4" key="1">
    <citation type="submission" date="2021-01" db="EMBL/GenBank/DDBJ databases">
        <title>Genomic Encyclopedia of Type Strains, Phase IV (KMG-IV): sequencing the most valuable type-strain genomes for metagenomic binning, comparative biology and taxonomic classification.</title>
        <authorList>
            <person name="Goeker M."/>
        </authorList>
    </citation>
    <scope>NUCLEOTIDE SEQUENCE [LARGE SCALE GENOMIC DNA]</scope>
    <source>
        <strain evidence="3 4">DSM 25540</strain>
    </source>
</reference>
<organism evidence="3 4">
    <name type="scientific">Geomicrobium sediminis</name>
    <dbReference type="NCBI Taxonomy" id="1347788"/>
    <lineage>
        <taxon>Bacteria</taxon>
        <taxon>Bacillati</taxon>
        <taxon>Bacillota</taxon>
        <taxon>Bacilli</taxon>
        <taxon>Bacillales</taxon>
        <taxon>Geomicrobium</taxon>
    </lineage>
</organism>
<sequence>MHRRIMFLFGALFLLSFAMTTDATIAAENDREEWVHLHVQAEDVLRDVTEKQYEQARKTLKEMSKPITDADYSAVSLDIHDLSILVTSYERMDQALTSTSLPHEERVREAHRFFYLIDAVIHPGEPKWLETRDDLLGQLEDVRKAVERDDSVLFQRLWNEWTLEFHKVQAAMMLRKTPSEQEELRSLLQFMTDHRHRLVEGDEAEPFFKALVFEITRLYNMEEKENDPSLISVIIMVGSAIVASLTYVGVRKYKGQKDRERG</sequence>
<protein>
    <submittedName>
        <fullName evidence="3">Sporulation protein YpjB</fullName>
    </submittedName>
</protein>
<keyword evidence="2" id="KW-0732">Signal</keyword>
<keyword evidence="1" id="KW-0812">Transmembrane</keyword>
<dbReference type="InterPro" id="IPR014231">
    <property type="entry name" value="Spore_YpjB"/>
</dbReference>
<feature type="chain" id="PRO_5047368069" evidence="2">
    <location>
        <begin position="24"/>
        <end position="262"/>
    </location>
</feature>
<dbReference type="RefSeq" id="WP_204698199.1">
    <property type="nucleotide sequence ID" value="NZ_JAFBEC010000007.1"/>
</dbReference>
<evidence type="ECO:0000256" key="2">
    <source>
        <dbReference type="SAM" id="SignalP"/>
    </source>
</evidence>
<dbReference type="EMBL" id="JAFBEC010000007">
    <property type="protein sequence ID" value="MBM7633510.1"/>
    <property type="molecule type" value="Genomic_DNA"/>
</dbReference>
<evidence type="ECO:0000313" key="4">
    <source>
        <dbReference type="Proteomes" id="UP000741863"/>
    </source>
</evidence>